<feature type="transmembrane region" description="Helical" evidence="8">
    <location>
        <begin position="388"/>
        <end position="409"/>
    </location>
</feature>
<feature type="non-terminal residue" evidence="9">
    <location>
        <position position="1"/>
    </location>
</feature>
<evidence type="ECO:0000256" key="3">
    <source>
        <dbReference type="ARBA" id="ARBA00022692"/>
    </source>
</evidence>
<dbReference type="EMBL" id="VXAL01009494">
    <property type="protein sequence ID" value="NXK49965.1"/>
    <property type="molecule type" value="Genomic_DNA"/>
</dbReference>
<keyword evidence="7 9" id="KW-0012">Acyltransferase</keyword>
<dbReference type="InterPro" id="IPR049941">
    <property type="entry name" value="LPLAT_7/PORCN-like"/>
</dbReference>
<evidence type="ECO:0000256" key="4">
    <source>
        <dbReference type="ARBA" id="ARBA00022824"/>
    </source>
</evidence>
<feature type="transmembrane region" description="Helical" evidence="8">
    <location>
        <begin position="42"/>
        <end position="75"/>
    </location>
</feature>
<dbReference type="PANTHER" id="PTHR13906">
    <property type="entry name" value="PORCUPINE"/>
    <property type="match status" value="1"/>
</dbReference>
<dbReference type="PANTHER" id="PTHR13906:SF3">
    <property type="entry name" value="GHRELIN O-ACYLTRANSFERASE"/>
    <property type="match status" value="1"/>
</dbReference>
<name>A0A7L0JZ40_CHATO</name>
<dbReference type="Proteomes" id="UP000537522">
    <property type="component" value="Unassembled WGS sequence"/>
</dbReference>
<evidence type="ECO:0000313" key="9">
    <source>
        <dbReference type="EMBL" id="NXK49965.1"/>
    </source>
</evidence>
<keyword evidence="6 8" id="KW-0472">Membrane</keyword>
<dbReference type="AlphaFoldDB" id="A0A7L0JZ40"/>
<dbReference type="GO" id="GO:0016412">
    <property type="term" value="F:serine O-acyltransferase activity"/>
    <property type="evidence" value="ECO:0007669"/>
    <property type="project" value="TreeGrafter"/>
</dbReference>
<evidence type="ECO:0000256" key="6">
    <source>
        <dbReference type="ARBA" id="ARBA00023136"/>
    </source>
</evidence>
<reference evidence="9 10" key="1">
    <citation type="submission" date="2019-09" db="EMBL/GenBank/DDBJ databases">
        <title>Bird 10,000 Genomes (B10K) Project - Family phase.</title>
        <authorList>
            <person name="Zhang G."/>
        </authorList>
    </citation>
    <scope>NUCLEOTIDE SEQUENCE [LARGE SCALE GENOMIC DNA]</scope>
    <source>
        <strain evidence="9">B10K-DU-011-36</strain>
        <tissue evidence="9">Muscle</tissue>
    </source>
</reference>
<protein>
    <submittedName>
        <fullName evidence="9">MBOA4 acyltransferase</fullName>
    </submittedName>
</protein>
<keyword evidence="3 8" id="KW-0812">Transmembrane</keyword>
<evidence type="ECO:0000256" key="8">
    <source>
        <dbReference type="SAM" id="Phobius"/>
    </source>
</evidence>
<keyword evidence="4" id="KW-0256">Endoplasmic reticulum</keyword>
<keyword evidence="2 9" id="KW-0808">Transferase</keyword>
<dbReference type="GO" id="GO:0005789">
    <property type="term" value="C:endoplasmic reticulum membrane"/>
    <property type="evidence" value="ECO:0007669"/>
    <property type="project" value="UniProtKB-SubCell"/>
</dbReference>
<dbReference type="InterPro" id="IPR004299">
    <property type="entry name" value="MBOAT_fam"/>
</dbReference>
<accession>A0A7L0JZ40</accession>
<comment type="caution">
    <text evidence="9">The sequence shown here is derived from an EMBL/GenBank/DDBJ whole genome shotgun (WGS) entry which is preliminary data.</text>
</comment>
<sequence length="415" mass="45731">MNWEDLLVLLPAAWYQLVAFPFAALFHHLCASGHLSPTARYIFLLAGGCLLAGTAMGSYAVLLLIPAAGSVLILLSVSPAHVHTWVFGLQMCWQTLCHLGLGSQVLEPQDARPAVALSAIMLLTQKVTSLALDIHEGTVPPQAGQGLLQRALPLCSYLLFFPALLGGPLCSFSRFQVQAKSSNAAPQPRGAAGQRCLWALALQALRVGLEGWLPHTQGCAGPAGLRHMWTRALLFRLAYYSHWMLDEALLEVAGFGLAAGQGDLSGHDLWTLETTHRLAVFTRTWNKSTSHWLRRLVFKRCPTQPLLATFAFSAWWHGLQPGQVFGFLCWAIMVEADYRIHHFLSAWATSCVAKLIYRGTTWVFTQLIVAYILVAMETESFSVLCLLWTSYNSVLPLSYGLILLLLLLAKKPKQN</sequence>
<organism evidence="9 10">
    <name type="scientific">Chauna torquata</name>
    <name type="common">Southern screamer</name>
    <dbReference type="NCBI Taxonomy" id="30388"/>
    <lineage>
        <taxon>Eukaryota</taxon>
        <taxon>Metazoa</taxon>
        <taxon>Chordata</taxon>
        <taxon>Craniata</taxon>
        <taxon>Vertebrata</taxon>
        <taxon>Euteleostomi</taxon>
        <taxon>Archelosauria</taxon>
        <taxon>Archosauria</taxon>
        <taxon>Dinosauria</taxon>
        <taxon>Saurischia</taxon>
        <taxon>Theropoda</taxon>
        <taxon>Coelurosauria</taxon>
        <taxon>Aves</taxon>
        <taxon>Neognathae</taxon>
        <taxon>Galloanserae</taxon>
        <taxon>Anseriformes</taxon>
        <taxon>Anhimidae</taxon>
        <taxon>Chauna</taxon>
    </lineage>
</organism>
<feature type="transmembrane region" description="Helical" evidence="8">
    <location>
        <begin position="355"/>
        <end position="376"/>
    </location>
</feature>
<evidence type="ECO:0000256" key="2">
    <source>
        <dbReference type="ARBA" id="ARBA00022679"/>
    </source>
</evidence>
<keyword evidence="5 8" id="KW-1133">Transmembrane helix</keyword>
<dbReference type="Pfam" id="PF03062">
    <property type="entry name" value="MBOAT"/>
    <property type="match status" value="1"/>
</dbReference>
<evidence type="ECO:0000256" key="1">
    <source>
        <dbReference type="ARBA" id="ARBA00004477"/>
    </source>
</evidence>
<gene>
    <name evidence="9" type="primary">Mboat4</name>
    <name evidence="9" type="ORF">CHATOR_R10487</name>
</gene>
<feature type="transmembrane region" description="Helical" evidence="8">
    <location>
        <begin position="12"/>
        <end position="30"/>
    </location>
</feature>
<evidence type="ECO:0000256" key="7">
    <source>
        <dbReference type="ARBA" id="ARBA00023315"/>
    </source>
</evidence>
<evidence type="ECO:0000256" key="5">
    <source>
        <dbReference type="ARBA" id="ARBA00022989"/>
    </source>
</evidence>
<keyword evidence="10" id="KW-1185">Reference proteome</keyword>
<evidence type="ECO:0000313" key="10">
    <source>
        <dbReference type="Proteomes" id="UP000537522"/>
    </source>
</evidence>
<feature type="non-terminal residue" evidence="9">
    <location>
        <position position="415"/>
    </location>
</feature>
<comment type="subcellular location">
    <subcellularLocation>
        <location evidence="1">Endoplasmic reticulum membrane</location>
        <topology evidence="1">Multi-pass membrane protein</topology>
    </subcellularLocation>
</comment>
<proteinExistence type="predicted"/>
<dbReference type="GO" id="GO:0030258">
    <property type="term" value="P:lipid modification"/>
    <property type="evidence" value="ECO:0007669"/>
    <property type="project" value="TreeGrafter"/>
</dbReference>